<dbReference type="EnsemblPlants" id="Pp3c17_16260V3.2">
    <property type="protein sequence ID" value="Pp3c17_16260V3.2"/>
    <property type="gene ID" value="Pp3c17_16260"/>
</dbReference>
<dbReference type="Gene3D" id="1.20.245.10">
    <property type="entry name" value="Lipoxygenase-1, Domain 5"/>
    <property type="match status" value="1"/>
</dbReference>
<organism evidence="17">
    <name type="scientific">Physcomitrium patens</name>
    <name type="common">Spreading-leaved earth moss</name>
    <name type="synonym">Physcomitrella patens</name>
    <dbReference type="NCBI Taxonomy" id="3218"/>
    <lineage>
        <taxon>Eukaryota</taxon>
        <taxon>Viridiplantae</taxon>
        <taxon>Streptophyta</taxon>
        <taxon>Embryophyta</taxon>
        <taxon>Bryophyta</taxon>
        <taxon>Bryophytina</taxon>
        <taxon>Bryopsida</taxon>
        <taxon>Funariidae</taxon>
        <taxon>Funariales</taxon>
        <taxon>Funariaceae</taxon>
        <taxon>Physcomitrium</taxon>
    </lineage>
</organism>
<dbReference type="Gramene" id="Pp3c17_16260V3.4">
    <property type="protein sequence ID" value="Pp3c17_16260V3.4"/>
    <property type="gene ID" value="Pp3c17_16260"/>
</dbReference>
<dbReference type="PROSITE" id="PS00711">
    <property type="entry name" value="LIPOXYGENASE_1"/>
    <property type="match status" value="1"/>
</dbReference>
<evidence type="ECO:0000256" key="1">
    <source>
        <dbReference type="ARBA" id="ARBA00001962"/>
    </source>
</evidence>
<evidence type="ECO:0000256" key="12">
    <source>
        <dbReference type="PROSITE-ProRule" id="PRU00152"/>
    </source>
</evidence>
<accession>A0A2K1J464</accession>
<dbReference type="EnsemblPlants" id="Pp3c17_16260V3.1">
    <property type="protein sequence ID" value="Pp3c17_16260V3.1"/>
    <property type="gene ID" value="Pp3c17_16260"/>
</dbReference>
<dbReference type="RefSeq" id="XP_024400547.1">
    <property type="nucleotide sequence ID" value="XM_024544779.2"/>
</dbReference>
<dbReference type="Gene3D" id="3.10.450.60">
    <property type="match status" value="1"/>
</dbReference>
<dbReference type="GO" id="GO:0046872">
    <property type="term" value="F:metal ion binding"/>
    <property type="evidence" value="ECO:0007669"/>
    <property type="project" value="UniProtKB-KW"/>
</dbReference>
<evidence type="ECO:0000259" key="16">
    <source>
        <dbReference type="PROSITE" id="PS51393"/>
    </source>
</evidence>
<dbReference type="AlphaFoldDB" id="A0A2K1J464"/>
<dbReference type="InterPro" id="IPR001024">
    <property type="entry name" value="PLAT/LH2_dom"/>
</dbReference>
<dbReference type="PaxDb" id="3218-PP1S434_27V6.3"/>
<keyword evidence="9 13" id="KW-0408">Iron</keyword>
<evidence type="ECO:0000313" key="19">
    <source>
        <dbReference type="Proteomes" id="UP000006727"/>
    </source>
</evidence>
<dbReference type="RefSeq" id="XP_073396353.1">
    <property type="nucleotide sequence ID" value="XM_073540252.1"/>
</dbReference>
<dbReference type="Gramene" id="Pp3c17_16260V3.3">
    <property type="protein sequence ID" value="Pp3c17_16260V3.3"/>
    <property type="gene ID" value="Pp3c17_16260"/>
</dbReference>
<protein>
    <recommendedName>
        <fullName evidence="20">Lipoxygenase</fullName>
    </recommendedName>
</protein>
<dbReference type="Gene3D" id="4.10.372.10">
    <property type="entry name" value="Lipoxygenase-1, Domain 3"/>
    <property type="match status" value="1"/>
</dbReference>
<dbReference type="OrthoDB" id="407298at2759"/>
<keyword evidence="3" id="KW-0444">Lipid biosynthesis</keyword>
<evidence type="ECO:0000313" key="17">
    <source>
        <dbReference type="EMBL" id="PNR36313.1"/>
    </source>
</evidence>
<dbReference type="PRINTS" id="PR00468">
    <property type="entry name" value="PLTLPOXGNASE"/>
</dbReference>
<name>A0A2K1J464_PHYPA</name>
<dbReference type="InterPro" id="IPR013819">
    <property type="entry name" value="LipOase_C"/>
</dbReference>
<dbReference type="InterPro" id="IPR020833">
    <property type="entry name" value="LipOase_Fe_BS"/>
</dbReference>
<evidence type="ECO:0000256" key="4">
    <source>
        <dbReference type="ARBA" id="ARBA00022723"/>
    </source>
</evidence>
<dbReference type="Gene3D" id="2.60.60.20">
    <property type="entry name" value="PLAT/LH2 domain"/>
    <property type="match status" value="1"/>
</dbReference>
<evidence type="ECO:0000313" key="18">
    <source>
        <dbReference type="EnsemblPlants" id="Pp3c17_16260V3.1"/>
    </source>
</evidence>
<dbReference type="InterPro" id="IPR027433">
    <property type="entry name" value="Lipoxygenase_dom_3"/>
</dbReference>
<keyword evidence="19" id="KW-1185">Reference proteome</keyword>
<evidence type="ECO:0000256" key="5">
    <source>
        <dbReference type="ARBA" id="ARBA00022767"/>
    </source>
</evidence>
<keyword evidence="8 13" id="KW-0560">Oxidoreductase</keyword>
<keyword evidence="6" id="KW-0276">Fatty acid metabolism</keyword>
<evidence type="ECO:0000256" key="7">
    <source>
        <dbReference type="ARBA" id="ARBA00022964"/>
    </source>
</evidence>
<dbReference type="GeneID" id="112294414"/>
<dbReference type="Gramene" id="Pp3c17_16260V3.1">
    <property type="protein sequence ID" value="Pp3c17_16260V3.1"/>
    <property type="gene ID" value="Pp3c17_16260"/>
</dbReference>
<evidence type="ECO:0000256" key="9">
    <source>
        <dbReference type="ARBA" id="ARBA00023004"/>
    </source>
</evidence>
<dbReference type="STRING" id="3218.A0A2K1J464"/>
<dbReference type="PRINTS" id="PR00087">
    <property type="entry name" value="LIPOXYGENASE"/>
</dbReference>
<dbReference type="SUPFAM" id="SSF49723">
    <property type="entry name" value="Lipase/lipooxygenase domain (PLAT/LH2 domain)"/>
    <property type="match status" value="1"/>
</dbReference>
<reference evidence="18" key="3">
    <citation type="submission" date="2020-12" db="UniProtKB">
        <authorList>
            <consortium name="EnsemblPlants"/>
        </authorList>
    </citation>
    <scope>IDENTIFICATION</scope>
</reference>
<dbReference type="PANTHER" id="PTHR11771">
    <property type="entry name" value="LIPOXYGENASE"/>
    <property type="match status" value="1"/>
</dbReference>
<evidence type="ECO:0000256" key="14">
    <source>
        <dbReference type="SAM" id="MobiDB-lite"/>
    </source>
</evidence>
<dbReference type="InterPro" id="IPR001246">
    <property type="entry name" value="LipOase_plant"/>
</dbReference>
<dbReference type="OMA" id="WTSSLYK"/>
<feature type="region of interest" description="Disordered" evidence="14">
    <location>
        <begin position="291"/>
        <end position="321"/>
    </location>
</feature>
<keyword evidence="11" id="KW-0275">Fatty acid biosynthesis</keyword>
<evidence type="ECO:0000256" key="10">
    <source>
        <dbReference type="ARBA" id="ARBA00023098"/>
    </source>
</evidence>
<dbReference type="SUPFAM" id="SSF48484">
    <property type="entry name" value="Lipoxigenase"/>
    <property type="match status" value="1"/>
</dbReference>
<keyword evidence="4 13" id="KW-0479">Metal-binding</keyword>
<reference evidence="17 19" key="1">
    <citation type="journal article" date="2008" name="Science">
        <title>The Physcomitrella genome reveals evolutionary insights into the conquest of land by plants.</title>
        <authorList>
            <person name="Rensing S."/>
            <person name="Lang D."/>
            <person name="Zimmer A."/>
            <person name="Terry A."/>
            <person name="Salamov A."/>
            <person name="Shapiro H."/>
            <person name="Nishiyama T."/>
            <person name="Perroud P.-F."/>
            <person name="Lindquist E."/>
            <person name="Kamisugi Y."/>
            <person name="Tanahashi T."/>
            <person name="Sakakibara K."/>
            <person name="Fujita T."/>
            <person name="Oishi K."/>
            <person name="Shin-I T."/>
            <person name="Kuroki Y."/>
            <person name="Toyoda A."/>
            <person name="Suzuki Y."/>
            <person name="Hashimoto A."/>
            <person name="Yamaguchi K."/>
            <person name="Sugano A."/>
            <person name="Kohara Y."/>
            <person name="Fujiyama A."/>
            <person name="Anterola A."/>
            <person name="Aoki S."/>
            <person name="Ashton N."/>
            <person name="Barbazuk W.B."/>
            <person name="Barker E."/>
            <person name="Bennetzen J."/>
            <person name="Bezanilla M."/>
            <person name="Blankenship R."/>
            <person name="Cho S.H."/>
            <person name="Dutcher S."/>
            <person name="Estelle M."/>
            <person name="Fawcett J.A."/>
            <person name="Gundlach H."/>
            <person name="Hanada K."/>
            <person name="Heyl A."/>
            <person name="Hicks K.A."/>
            <person name="Hugh J."/>
            <person name="Lohr M."/>
            <person name="Mayer K."/>
            <person name="Melkozernov A."/>
            <person name="Murata T."/>
            <person name="Nelson D."/>
            <person name="Pils B."/>
            <person name="Prigge M."/>
            <person name="Reiss B."/>
            <person name="Renner T."/>
            <person name="Rombauts S."/>
            <person name="Rushton P."/>
            <person name="Sanderfoot A."/>
            <person name="Schween G."/>
            <person name="Shiu S.-H."/>
            <person name="Stueber K."/>
            <person name="Theodoulou F.L."/>
            <person name="Tu H."/>
            <person name="Van de Peer Y."/>
            <person name="Verrier P.J."/>
            <person name="Waters E."/>
            <person name="Wood A."/>
            <person name="Yang L."/>
            <person name="Cove D."/>
            <person name="Cuming A."/>
            <person name="Hasebe M."/>
            <person name="Lucas S."/>
            <person name="Mishler D.B."/>
            <person name="Reski R."/>
            <person name="Grigoriev I."/>
            <person name="Quatrano R.S."/>
            <person name="Boore J.L."/>
        </authorList>
    </citation>
    <scope>NUCLEOTIDE SEQUENCE [LARGE SCALE GENOMIC DNA]</scope>
    <source>
        <strain evidence="18 19">cv. Gransden 2004</strain>
    </source>
</reference>
<dbReference type="Pfam" id="PF00305">
    <property type="entry name" value="Lipoxygenase"/>
    <property type="match status" value="1"/>
</dbReference>
<dbReference type="GO" id="GO:0034440">
    <property type="term" value="P:lipid oxidation"/>
    <property type="evidence" value="ECO:0000318"/>
    <property type="project" value="GO_Central"/>
</dbReference>
<feature type="domain" description="PLAT" evidence="15">
    <location>
        <begin position="109"/>
        <end position="241"/>
    </location>
</feature>
<dbReference type="GO" id="GO:0006633">
    <property type="term" value="P:fatty acid biosynthetic process"/>
    <property type="evidence" value="ECO:0007669"/>
    <property type="project" value="UniProtKB-KW"/>
</dbReference>
<dbReference type="Gene3D" id="4.10.375.10">
    <property type="entry name" value="Lipoxygenase-1, Domain 2"/>
    <property type="match status" value="1"/>
</dbReference>
<reference evidence="17 19" key="2">
    <citation type="journal article" date="2018" name="Plant J.">
        <title>The Physcomitrella patens chromosome-scale assembly reveals moss genome structure and evolution.</title>
        <authorList>
            <person name="Lang D."/>
            <person name="Ullrich K.K."/>
            <person name="Murat F."/>
            <person name="Fuchs J."/>
            <person name="Jenkins J."/>
            <person name="Haas F.B."/>
            <person name="Piednoel M."/>
            <person name="Gundlach H."/>
            <person name="Van Bel M."/>
            <person name="Meyberg R."/>
            <person name="Vives C."/>
            <person name="Morata J."/>
            <person name="Symeonidi A."/>
            <person name="Hiss M."/>
            <person name="Muchero W."/>
            <person name="Kamisugi Y."/>
            <person name="Saleh O."/>
            <person name="Blanc G."/>
            <person name="Decker E.L."/>
            <person name="van Gessel N."/>
            <person name="Grimwood J."/>
            <person name="Hayes R.D."/>
            <person name="Graham S.W."/>
            <person name="Gunter L.E."/>
            <person name="McDaniel S.F."/>
            <person name="Hoernstein S.N.W."/>
            <person name="Larsson A."/>
            <person name="Li F.W."/>
            <person name="Perroud P.F."/>
            <person name="Phillips J."/>
            <person name="Ranjan P."/>
            <person name="Rokshar D.S."/>
            <person name="Rothfels C.J."/>
            <person name="Schneider L."/>
            <person name="Shu S."/>
            <person name="Stevenson D.W."/>
            <person name="Thummler F."/>
            <person name="Tillich M."/>
            <person name="Villarreal Aguilar J.C."/>
            <person name="Widiez T."/>
            <person name="Wong G.K."/>
            <person name="Wymore A."/>
            <person name="Zhang Y."/>
            <person name="Zimmer A.D."/>
            <person name="Quatrano R.S."/>
            <person name="Mayer K.F.X."/>
            <person name="Goodstein D."/>
            <person name="Casacuberta J.M."/>
            <person name="Vandepoele K."/>
            <person name="Reski R."/>
            <person name="Cuming A.C."/>
            <person name="Tuskan G.A."/>
            <person name="Maumus F."/>
            <person name="Salse J."/>
            <person name="Schmutz J."/>
            <person name="Rensing S.A."/>
        </authorList>
    </citation>
    <scope>NUCLEOTIDE SEQUENCE [LARGE SCALE GENOMIC DNA]</scope>
    <source>
        <strain evidence="18 19">cv. Gransden 2004</strain>
    </source>
</reference>
<keyword evidence="10" id="KW-0443">Lipid metabolism</keyword>
<evidence type="ECO:0000256" key="8">
    <source>
        <dbReference type="ARBA" id="ARBA00023002"/>
    </source>
</evidence>
<dbReference type="Gramene" id="Pp3c17_16260V3.2">
    <property type="protein sequence ID" value="Pp3c17_16260V3.2"/>
    <property type="gene ID" value="Pp3c17_16260"/>
</dbReference>
<dbReference type="EMBL" id="ABEU02000017">
    <property type="protein sequence ID" value="PNR36313.1"/>
    <property type="molecule type" value="Genomic_DNA"/>
</dbReference>
<evidence type="ECO:0008006" key="20">
    <source>
        <dbReference type="Google" id="ProtNLM"/>
    </source>
</evidence>
<evidence type="ECO:0000259" key="15">
    <source>
        <dbReference type="PROSITE" id="PS50095"/>
    </source>
</evidence>
<feature type="domain" description="Lipoxygenase" evidence="16">
    <location>
        <begin position="244"/>
        <end position="920"/>
    </location>
</feature>
<dbReference type="SMART" id="SM00308">
    <property type="entry name" value="LH2"/>
    <property type="match status" value="1"/>
</dbReference>
<dbReference type="EnsemblPlants" id="Pp3c17_16260V3.4">
    <property type="protein sequence ID" value="Pp3c17_16260V3.4"/>
    <property type="gene ID" value="Pp3c17_16260"/>
</dbReference>
<gene>
    <name evidence="18" type="primary">LOC112294414</name>
    <name evidence="17" type="ORF">PHYPA_022164</name>
</gene>
<dbReference type="Proteomes" id="UP000006727">
    <property type="component" value="Chromosome 17"/>
</dbReference>
<dbReference type="GO" id="GO:0016702">
    <property type="term" value="F:oxidoreductase activity, acting on single donors with incorporation of molecular oxygen, incorporation of two atoms of oxygen"/>
    <property type="evidence" value="ECO:0000318"/>
    <property type="project" value="GO_Central"/>
</dbReference>
<evidence type="ECO:0000256" key="2">
    <source>
        <dbReference type="ARBA" id="ARBA00009419"/>
    </source>
</evidence>
<sequence length="920" mass="103181">MASAAANDDFFLKDPRELFMLFSGGEITLEKPKPDPVPEPVKDTVNLSVKSSSPGQTVLTNHPSLLDNVKLFGNNLFGGKQGSKDPNLMCIKTSVTLVRSNFRGLDVGNVFSDILELGQELIGNQVTLQLVSNDVDPATGSGKLSGKVTFEHWTKPRNLLRSTPFEFNMDFYVPKNFGTPGAILVFNGHNNLDVPILSTITTEFKITDAHVVMPDKNVIGFFCNSWVFASDMDKDGRLFFANKLYTPASTPAGLKKLRANELKEIQGDGTGERKEWDRIYDYDVYNDLGKPDDPRPTLGGSKEYPYPRRCRTGRKLNPDGKTETRLAGSLANNYIPRDEQFDEVKKSGFLGNSLKGKKHQNVASLFVHEQDFESFDHVRELYVPVGEESSVEEVINNQQQPFELIRQFVKASGDNKNAFKYPMPRLIAVNKDAWTQDTEFARQVLAGMNPLLIETLKEFPLKRPSAVTAEIVEPQLEGLTIGEALAKKRLFVLDYHDRLLGYIQRINDLKTSQAYASWTLFYLTKDGTLKPICIELALPGKDGGKPTFRVFLPSREKDTKDWAWELAKAHVLSNDAAFHQVISHWLRTHAAIEPFIIATNRQLSIMHPVHKALVSHYKNTMDINQAARKSLINAGGIVETTFTPQKYSMEISSKVYAGWRFIDQALPNDLLKRGMAVRDPSAPHGLKLVIEDYPYAKDGLDLWAAIRAWVKDHIDIFYADDKAVKADEELQNWWTDARTKGHADITEGWILADSKDNLVQIITTIAWVASCHHAAVNFGQYLYAGFMPNHPSMTRKLIPEEGTPEWDALQLNPEKYMLSMLANAVQSKLNITTIEILSTHASNEEYLGERPAGWTDDERVKAAFKKFSTRIEEISALIKSRNKDPANKNRLGAVKVPYELLQPKSGPGLTNKGIPNSVSI</sequence>
<dbReference type="EnsemblPlants" id="Pp3c17_16260V3.3">
    <property type="protein sequence ID" value="Pp3c17_16260V3.3"/>
    <property type="gene ID" value="Pp3c17_16260"/>
</dbReference>
<keyword evidence="5" id="KW-0925">Oxylipin biosynthesis</keyword>
<evidence type="ECO:0000256" key="11">
    <source>
        <dbReference type="ARBA" id="ARBA00023160"/>
    </source>
</evidence>
<dbReference type="PROSITE" id="PS51393">
    <property type="entry name" value="LIPOXYGENASE_3"/>
    <property type="match status" value="1"/>
</dbReference>
<comment type="cofactor">
    <cofactor evidence="1 13">
        <name>Fe cation</name>
        <dbReference type="ChEBI" id="CHEBI:24875"/>
    </cofactor>
</comment>
<proteinExistence type="inferred from homology"/>
<dbReference type="InterPro" id="IPR036392">
    <property type="entry name" value="PLAT/LH2_dom_sf"/>
</dbReference>
<evidence type="ECO:0000256" key="3">
    <source>
        <dbReference type="ARBA" id="ARBA00022516"/>
    </source>
</evidence>
<comment type="similarity">
    <text evidence="2 13">Belongs to the lipoxygenase family.</text>
</comment>
<evidence type="ECO:0000256" key="13">
    <source>
        <dbReference type="RuleBase" id="RU003974"/>
    </source>
</evidence>
<comment type="caution">
    <text evidence="12">Lacks conserved residue(s) required for the propagation of feature annotation.</text>
</comment>
<dbReference type="InterPro" id="IPR036226">
    <property type="entry name" value="LipOase_C_sf"/>
</dbReference>
<dbReference type="InterPro" id="IPR000907">
    <property type="entry name" value="LipOase"/>
</dbReference>
<evidence type="ECO:0000256" key="6">
    <source>
        <dbReference type="ARBA" id="ARBA00022832"/>
    </source>
</evidence>
<dbReference type="PROSITE" id="PS50095">
    <property type="entry name" value="PLAT"/>
    <property type="match status" value="1"/>
</dbReference>
<dbReference type="GO" id="GO:0031408">
    <property type="term" value="P:oxylipin biosynthetic process"/>
    <property type="evidence" value="ECO:0007669"/>
    <property type="project" value="UniProtKB-KW"/>
</dbReference>
<dbReference type="FunFam" id="1.20.245.10:FF:000002">
    <property type="entry name" value="Lipoxygenase"/>
    <property type="match status" value="1"/>
</dbReference>
<keyword evidence="7 13" id="KW-0223">Dioxygenase</keyword>